<protein>
    <submittedName>
        <fullName evidence="2">Uncharacterized protein</fullName>
    </submittedName>
</protein>
<accession>A0A8S9ZU08</accession>
<organism evidence="2 3">
    <name type="scientific">Meloidogyne graminicola</name>
    <dbReference type="NCBI Taxonomy" id="189291"/>
    <lineage>
        <taxon>Eukaryota</taxon>
        <taxon>Metazoa</taxon>
        <taxon>Ecdysozoa</taxon>
        <taxon>Nematoda</taxon>
        <taxon>Chromadorea</taxon>
        <taxon>Rhabditida</taxon>
        <taxon>Tylenchina</taxon>
        <taxon>Tylenchomorpha</taxon>
        <taxon>Tylenchoidea</taxon>
        <taxon>Meloidogynidae</taxon>
        <taxon>Meloidogyninae</taxon>
        <taxon>Meloidogyne</taxon>
    </lineage>
</organism>
<evidence type="ECO:0000313" key="2">
    <source>
        <dbReference type="EMBL" id="KAF7637059.1"/>
    </source>
</evidence>
<dbReference type="Proteomes" id="UP000605970">
    <property type="component" value="Unassembled WGS sequence"/>
</dbReference>
<feature type="region of interest" description="Disordered" evidence="1">
    <location>
        <begin position="149"/>
        <end position="168"/>
    </location>
</feature>
<proteinExistence type="predicted"/>
<gene>
    <name evidence="2" type="ORF">Mgra_00003451</name>
</gene>
<keyword evidence="3" id="KW-1185">Reference proteome</keyword>
<reference evidence="2" key="1">
    <citation type="journal article" date="2020" name="Ecol. Evol.">
        <title>Genome structure and content of the rice root-knot nematode (Meloidogyne graminicola).</title>
        <authorList>
            <person name="Phan N.T."/>
            <person name="Danchin E.G.J."/>
            <person name="Klopp C."/>
            <person name="Perfus-Barbeoch L."/>
            <person name="Kozlowski D.K."/>
            <person name="Koutsovoulos G.D."/>
            <person name="Lopez-Roques C."/>
            <person name="Bouchez O."/>
            <person name="Zahm M."/>
            <person name="Besnard G."/>
            <person name="Bellafiore S."/>
        </authorList>
    </citation>
    <scope>NUCLEOTIDE SEQUENCE</scope>
    <source>
        <strain evidence="2">VN-18</strain>
    </source>
</reference>
<evidence type="ECO:0000313" key="3">
    <source>
        <dbReference type="Proteomes" id="UP000605970"/>
    </source>
</evidence>
<dbReference type="AlphaFoldDB" id="A0A8S9ZU08"/>
<sequence>MFKKTKINFLNNLKMSSDTNTIIDKANKILEKQSFKTNAESDPEINTLIEYYAYANENYQRSKERLDKDEEILIKAAARILKKDSSFVNQSGLKRPLIDTDELQHEVSQKKSKQEEMMKKSCCGVSLTTGCKCSFTSGIDVALCSSERGQTSGTSQVDDGTDCSTTNV</sequence>
<comment type="caution">
    <text evidence="2">The sequence shown here is derived from an EMBL/GenBank/DDBJ whole genome shotgun (WGS) entry which is preliminary data.</text>
</comment>
<name>A0A8S9ZU08_9BILA</name>
<evidence type="ECO:0000256" key="1">
    <source>
        <dbReference type="SAM" id="MobiDB-lite"/>
    </source>
</evidence>
<dbReference type="EMBL" id="JABEBT010000023">
    <property type="protein sequence ID" value="KAF7637059.1"/>
    <property type="molecule type" value="Genomic_DNA"/>
</dbReference>